<evidence type="ECO:0000256" key="3">
    <source>
        <dbReference type="ARBA" id="ARBA00022806"/>
    </source>
</evidence>
<feature type="domain" description="UvrD-like helicase ATP-binding" evidence="6">
    <location>
        <begin position="1"/>
        <end position="244"/>
    </location>
</feature>
<keyword evidence="4 5" id="KW-0067">ATP-binding</keyword>
<dbReference type="InterPro" id="IPR000212">
    <property type="entry name" value="DNA_helicase_UvrD/REP"/>
</dbReference>
<dbReference type="InterPro" id="IPR027417">
    <property type="entry name" value="P-loop_NTPase"/>
</dbReference>
<dbReference type="PANTHER" id="PTHR11070">
    <property type="entry name" value="UVRD / RECB / PCRA DNA HELICASE FAMILY MEMBER"/>
    <property type="match status" value="1"/>
</dbReference>
<dbReference type="Pfam" id="PF00580">
    <property type="entry name" value="UvrD-helicase"/>
    <property type="match status" value="1"/>
</dbReference>
<evidence type="ECO:0000313" key="7">
    <source>
        <dbReference type="EMBL" id="TZF80439.1"/>
    </source>
</evidence>
<evidence type="ECO:0000256" key="4">
    <source>
        <dbReference type="ARBA" id="ARBA00022840"/>
    </source>
</evidence>
<dbReference type="AlphaFoldDB" id="A0A5D8YCV0"/>
<evidence type="ECO:0000313" key="8">
    <source>
        <dbReference type="Proteomes" id="UP000323164"/>
    </source>
</evidence>
<dbReference type="PROSITE" id="PS51198">
    <property type="entry name" value="UVRD_HELICASE_ATP_BIND"/>
    <property type="match status" value="1"/>
</dbReference>
<dbReference type="EMBL" id="VTRV01000277">
    <property type="protein sequence ID" value="TZF80439.1"/>
    <property type="molecule type" value="Genomic_DNA"/>
</dbReference>
<comment type="caution">
    <text evidence="5">Lacks conserved residue(s) required for the propagation of feature annotation.</text>
</comment>
<organism evidence="7 8">
    <name type="scientific">Cognatilysobacter lacus</name>
    <dbReference type="NCBI Taxonomy" id="1643323"/>
    <lineage>
        <taxon>Bacteria</taxon>
        <taxon>Pseudomonadati</taxon>
        <taxon>Pseudomonadota</taxon>
        <taxon>Gammaproteobacteria</taxon>
        <taxon>Lysobacterales</taxon>
        <taxon>Lysobacteraceae</taxon>
        <taxon>Cognatilysobacter</taxon>
    </lineage>
</organism>
<evidence type="ECO:0000256" key="5">
    <source>
        <dbReference type="PROSITE-ProRule" id="PRU00560"/>
    </source>
</evidence>
<name>A0A5D8YCV0_9GAMM</name>
<comment type="caution">
    <text evidence="7">The sequence shown here is derived from an EMBL/GenBank/DDBJ whole genome shotgun (WGS) entry which is preliminary data.</text>
</comment>
<evidence type="ECO:0000256" key="2">
    <source>
        <dbReference type="ARBA" id="ARBA00022801"/>
    </source>
</evidence>
<dbReference type="GO" id="GO:0003677">
    <property type="term" value="F:DNA binding"/>
    <property type="evidence" value="ECO:0007669"/>
    <property type="project" value="InterPro"/>
</dbReference>
<evidence type="ECO:0000259" key="6">
    <source>
        <dbReference type="PROSITE" id="PS51198"/>
    </source>
</evidence>
<proteinExistence type="predicted"/>
<reference evidence="7 8" key="1">
    <citation type="submission" date="2019-08" db="EMBL/GenBank/DDBJ databases">
        <title>Draft genome sequence of Lysobacter sp. UKS-15.</title>
        <authorList>
            <person name="Im W.-T."/>
        </authorList>
    </citation>
    <scope>NUCLEOTIDE SEQUENCE [LARGE SCALE GENOMIC DNA]</scope>
    <source>
        <strain evidence="7 8">UKS-15</strain>
    </source>
</reference>
<accession>A0A5D8YCV0</accession>
<dbReference type="Proteomes" id="UP000323164">
    <property type="component" value="Unassembled WGS sequence"/>
</dbReference>
<dbReference type="PANTHER" id="PTHR11070:SF23">
    <property type="entry name" value="RECBCD ENZYME SUBUNIT RECB"/>
    <property type="match status" value="1"/>
</dbReference>
<feature type="non-terminal residue" evidence="7">
    <location>
        <position position="335"/>
    </location>
</feature>
<keyword evidence="2 5" id="KW-0378">Hydrolase</keyword>
<protein>
    <submittedName>
        <fullName evidence="7">AAA family ATPase</fullName>
    </submittedName>
</protein>
<dbReference type="GO" id="GO:0009338">
    <property type="term" value="C:exodeoxyribonuclease V complex"/>
    <property type="evidence" value="ECO:0007669"/>
    <property type="project" value="TreeGrafter"/>
</dbReference>
<dbReference type="RefSeq" id="WP_187770849.1">
    <property type="nucleotide sequence ID" value="NZ_VTRV01000277.1"/>
</dbReference>
<dbReference type="GO" id="GO:0005829">
    <property type="term" value="C:cytosol"/>
    <property type="evidence" value="ECO:0007669"/>
    <property type="project" value="TreeGrafter"/>
</dbReference>
<dbReference type="Gene3D" id="3.40.50.300">
    <property type="entry name" value="P-loop containing nucleotide triphosphate hydrolases"/>
    <property type="match status" value="2"/>
</dbReference>
<gene>
    <name evidence="7" type="ORF">FW784_14045</name>
</gene>
<dbReference type="InterPro" id="IPR014016">
    <property type="entry name" value="UvrD-like_ATP-bd"/>
</dbReference>
<dbReference type="GO" id="GO:0043138">
    <property type="term" value="F:3'-5' DNA helicase activity"/>
    <property type="evidence" value="ECO:0007669"/>
    <property type="project" value="TreeGrafter"/>
</dbReference>
<dbReference type="GO" id="GO:0000725">
    <property type="term" value="P:recombinational repair"/>
    <property type="evidence" value="ECO:0007669"/>
    <property type="project" value="TreeGrafter"/>
</dbReference>
<dbReference type="SUPFAM" id="SSF52540">
    <property type="entry name" value="P-loop containing nucleoside triphosphate hydrolases"/>
    <property type="match status" value="1"/>
</dbReference>
<sequence length="335" mass="37030">MRAAWLANGPDAREAVERSRDAGALSKTSYNDKALATLWPAMQDWSRGEAWRWTRGNLELLTSRKLVAATNKGKDALRPQSPLFDAAQAYVDAQALLAEWLEHRKLVLVHRVRDEATHRLARLKRQRRVRSFDDLIGGVARALEGEHARALIGQLRRQYPAALVDEFQDTDARQWSIFQRVFGDDPDDALPALDDDLRPARFLALIGDPKQAIYGFRGGDVHTYLRARENAQAAPPLARNFRSRPCLLRAVDTLYAAAGDDAFGATGIAFHPVQPGGRRSDTACLLDGLPAPALTLRRLPSRVADEKCSAEESRDRAARACTQAIHETLALAASG</sequence>
<evidence type="ECO:0000256" key="1">
    <source>
        <dbReference type="ARBA" id="ARBA00022741"/>
    </source>
</evidence>
<dbReference type="GO" id="GO:0005524">
    <property type="term" value="F:ATP binding"/>
    <property type="evidence" value="ECO:0007669"/>
    <property type="project" value="UniProtKB-UniRule"/>
</dbReference>
<dbReference type="GO" id="GO:0016787">
    <property type="term" value="F:hydrolase activity"/>
    <property type="evidence" value="ECO:0007669"/>
    <property type="project" value="UniProtKB-UniRule"/>
</dbReference>
<keyword evidence="8" id="KW-1185">Reference proteome</keyword>
<keyword evidence="1 5" id="KW-0547">Nucleotide-binding</keyword>
<keyword evidence="3 5" id="KW-0347">Helicase</keyword>